<dbReference type="PANTHER" id="PTHR33779">
    <property type="entry name" value="EXPRESSED PROTEIN"/>
    <property type="match status" value="1"/>
</dbReference>
<proteinExistence type="predicted"/>
<dbReference type="EMBL" id="CM000763">
    <property type="protein sequence ID" value="OQU85183.1"/>
    <property type="molecule type" value="Genomic_DNA"/>
</dbReference>
<dbReference type="OrthoDB" id="1935489at2759"/>
<dbReference type="InterPro" id="IPR056874">
    <property type="entry name" value="PHD_dom_pln"/>
</dbReference>
<dbReference type="AlphaFoldDB" id="A0A1Z5RN74"/>
<protein>
    <recommendedName>
        <fullName evidence="3">PHD-type zinc finger plants domain-containing protein</fullName>
    </recommendedName>
</protein>
<dbReference type="Gramene" id="OQU85183">
    <property type="protein sequence ID" value="OQU85183"/>
    <property type="gene ID" value="SORBI_3004G187501"/>
</dbReference>
<evidence type="ECO:0000256" key="1">
    <source>
        <dbReference type="ARBA" id="ARBA00022771"/>
    </source>
</evidence>
<dbReference type="STRING" id="4558.A0A1Z5RN74"/>
<dbReference type="Pfam" id="PF25054">
    <property type="entry name" value="PHD_pln"/>
    <property type="match status" value="1"/>
</dbReference>
<keyword evidence="1" id="KW-0479">Metal-binding</keyword>
<reference evidence="4 5" key="1">
    <citation type="journal article" date="2009" name="Nature">
        <title>The Sorghum bicolor genome and the diversification of grasses.</title>
        <authorList>
            <person name="Paterson A.H."/>
            <person name="Bowers J.E."/>
            <person name="Bruggmann R."/>
            <person name="Dubchak I."/>
            <person name="Grimwood J."/>
            <person name="Gundlach H."/>
            <person name="Haberer G."/>
            <person name="Hellsten U."/>
            <person name="Mitros T."/>
            <person name="Poliakov A."/>
            <person name="Schmutz J."/>
            <person name="Spannagl M."/>
            <person name="Tang H."/>
            <person name="Wang X."/>
            <person name="Wicker T."/>
            <person name="Bharti A.K."/>
            <person name="Chapman J."/>
            <person name="Feltus F.A."/>
            <person name="Gowik U."/>
            <person name="Grigoriev I.V."/>
            <person name="Lyons E."/>
            <person name="Maher C.A."/>
            <person name="Martis M."/>
            <person name="Narechania A."/>
            <person name="Otillar R.P."/>
            <person name="Penning B.W."/>
            <person name="Salamov A.A."/>
            <person name="Wang Y."/>
            <person name="Zhang L."/>
            <person name="Carpita N.C."/>
            <person name="Freeling M."/>
            <person name="Gingle A.R."/>
            <person name="Hash C.T."/>
            <person name="Keller B."/>
            <person name="Klein P."/>
            <person name="Kresovich S."/>
            <person name="McCann M.C."/>
            <person name="Ming R."/>
            <person name="Peterson D.G."/>
            <person name="Mehboob-ur-Rahman"/>
            <person name="Ware D."/>
            <person name="Westhoff P."/>
            <person name="Mayer K.F."/>
            <person name="Messing J."/>
            <person name="Rokhsar D.S."/>
        </authorList>
    </citation>
    <scope>NUCLEOTIDE SEQUENCE [LARGE SCALE GENOMIC DNA]</scope>
    <source>
        <strain evidence="5">cv. BTx623</strain>
    </source>
</reference>
<dbReference type="PANTHER" id="PTHR33779:SF22">
    <property type="entry name" value="ZINC FINGER PHD-TYPE DOMAIN-CONTAINING PROTEIN"/>
    <property type="match status" value="1"/>
</dbReference>
<dbReference type="OMA" id="MAAYSTC"/>
<organism evidence="4 5">
    <name type="scientific">Sorghum bicolor</name>
    <name type="common">Sorghum</name>
    <name type="synonym">Sorghum vulgare</name>
    <dbReference type="NCBI Taxonomy" id="4558"/>
    <lineage>
        <taxon>Eukaryota</taxon>
        <taxon>Viridiplantae</taxon>
        <taxon>Streptophyta</taxon>
        <taxon>Embryophyta</taxon>
        <taxon>Tracheophyta</taxon>
        <taxon>Spermatophyta</taxon>
        <taxon>Magnoliopsida</taxon>
        <taxon>Liliopsida</taxon>
        <taxon>Poales</taxon>
        <taxon>Poaceae</taxon>
        <taxon>PACMAD clade</taxon>
        <taxon>Panicoideae</taxon>
        <taxon>Andropogonodae</taxon>
        <taxon>Andropogoneae</taxon>
        <taxon>Sorghinae</taxon>
        <taxon>Sorghum</taxon>
    </lineage>
</organism>
<dbReference type="InterPro" id="IPR011011">
    <property type="entry name" value="Znf_FYVE_PHD"/>
</dbReference>
<evidence type="ECO:0000313" key="4">
    <source>
        <dbReference type="EMBL" id="OQU85183.1"/>
    </source>
</evidence>
<name>A0A1Z5RN74_SORBI</name>
<reference evidence="5" key="2">
    <citation type="journal article" date="2018" name="Plant J.">
        <title>The Sorghum bicolor reference genome: improved assembly, gene annotations, a transcriptome atlas, and signatures of genome organization.</title>
        <authorList>
            <person name="McCormick R.F."/>
            <person name="Truong S.K."/>
            <person name="Sreedasyam A."/>
            <person name="Jenkins J."/>
            <person name="Shu S."/>
            <person name="Sims D."/>
            <person name="Kennedy M."/>
            <person name="Amirebrahimi M."/>
            <person name="Weers B.D."/>
            <person name="McKinley B."/>
            <person name="Mattison A."/>
            <person name="Morishige D.T."/>
            <person name="Grimwood J."/>
            <person name="Schmutz J."/>
            <person name="Mullet J.E."/>
        </authorList>
    </citation>
    <scope>NUCLEOTIDE SEQUENCE [LARGE SCALE GENOMIC DNA]</scope>
    <source>
        <strain evidence="5">cv. BTx623</strain>
    </source>
</reference>
<dbReference type="Proteomes" id="UP000000768">
    <property type="component" value="Chromosome 4"/>
</dbReference>
<sequence>MVSPGAAAAAAAAVCCMCGDQGLPDELFQCAVCLQRLQHRYCSDQYPRMAAYSTCNWCLGDKQVGEGSPSPSPAAAKALTTARAKQRAAASRLNGSRGHHGDKLGCTDTGYGYGDTDTAIR</sequence>
<evidence type="ECO:0000256" key="2">
    <source>
        <dbReference type="ARBA" id="ARBA00022833"/>
    </source>
</evidence>
<keyword evidence="2" id="KW-0862">Zinc</keyword>
<evidence type="ECO:0000259" key="3">
    <source>
        <dbReference type="Pfam" id="PF25054"/>
    </source>
</evidence>
<dbReference type="GO" id="GO:0008270">
    <property type="term" value="F:zinc ion binding"/>
    <property type="evidence" value="ECO:0007669"/>
    <property type="project" value="UniProtKB-KW"/>
</dbReference>
<feature type="domain" description="PHD-type zinc finger plants" evidence="3">
    <location>
        <begin position="16"/>
        <end position="58"/>
    </location>
</feature>
<keyword evidence="1" id="KW-0863">Zinc-finger</keyword>
<gene>
    <name evidence="4" type="ORF">SORBI_3004G187501</name>
</gene>
<keyword evidence="5" id="KW-1185">Reference proteome</keyword>
<dbReference type="InParanoid" id="A0A1Z5RN74"/>
<evidence type="ECO:0000313" key="5">
    <source>
        <dbReference type="Proteomes" id="UP000000768"/>
    </source>
</evidence>
<accession>A0A1Z5RN74</accession>
<dbReference type="SUPFAM" id="SSF57903">
    <property type="entry name" value="FYVE/PHD zinc finger"/>
    <property type="match status" value="1"/>
</dbReference>